<feature type="transmembrane region" description="Helical" evidence="7">
    <location>
        <begin position="20"/>
        <end position="40"/>
    </location>
</feature>
<dbReference type="PANTHER" id="PTHR43867">
    <property type="entry name" value="CELLULOSE SYNTHASE CATALYTIC SUBUNIT A [UDP-FORMING]"/>
    <property type="match status" value="1"/>
</dbReference>
<dbReference type="Proteomes" id="UP000377803">
    <property type="component" value="Chromosome"/>
</dbReference>
<dbReference type="InterPro" id="IPR050321">
    <property type="entry name" value="Glycosyltr_2/OpgH_subfam"/>
</dbReference>
<evidence type="ECO:0000256" key="2">
    <source>
        <dbReference type="ARBA" id="ARBA00022676"/>
    </source>
</evidence>
<organism evidence="8 9">
    <name type="scientific">Candidatus Nanohalobium constans</name>
    <dbReference type="NCBI Taxonomy" id="2565781"/>
    <lineage>
        <taxon>Archaea</taxon>
        <taxon>Candidatus Nanohalarchaeota</taxon>
        <taxon>Candidatus Nanohalobia</taxon>
        <taxon>Candidatus Nanohalobiales</taxon>
        <taxon>Candidatus Nanohalobiaceae</taxon>
        <taxon>Candidatus Nanohalobium</taxon>
    </lineage>
</organism>
<evidence type="ECO:0000256" key="7">
    <source>
        <dbReference type="SAM" id="Phobius"/>
    </source>
</evidence>
<evidence type="ECO:0000256" key="6">
    <source>
        <dbReference type="ARBA" id="ARBA00023136"/>
    </source>
</evidence>
<gene>
    <name evidence="8" type="ORF">LC1Nh_0796</name>
</gene>
<feature type="transmembrane region" description="Helical" evidence="7">
    <location>
        <begin position="296"/>
        <end position="316"/>
    </location>
</feature>
<feature type="transmembrane region" description="Helical" evidence="7">
    <location>
        <begin position="367"/>
        <end position="385"/>
    </location>
</feature>
<dbReference type="InterPro" id="IPR029044">
    <property type="entry name" value="Nucleotide-diphossugar_trans"/>
</dbReference>
<proteinExistence type="predicted"/>
<feature type="transmembrane region" description="Helical" evidence="7">
    <location>
        <begin position="322"/>
        <end position="347"/>
    </location>
</feature>
<evidence type="ECO:0000256" key="1">
    <source>
        <dbReference type="ARBA" id="ARBA00004141"/>
    </source>
</evidence>
<keyword evidence="6 7" id="KW-0472">Membrane</keyword>
<keyword evidence="3 8" id="KW-0808">Transferase</keyword>
<keyword evidence="2" id="KW-0328">Glycosyltransferase</keyword>
<comment type="subcellular location">
    <subcellularLocation>
        <location evidence="1">Membrane</location>
        <topology evidence="1">Multi-pass membrane protein</topology>
    </subcellularLocation>
</comment>
<keyword evidence="9" id="KW-1185">Reference proteome</keyword>
<dbReference type="Gene3D" id="3.90.550.10">
    <property type="entry name" value="Spore Coat Polysaccharide Biosynthesis Protein SpsA, Chain A"/>
    <property type="match status" value="1"/>
</dbReference>
<dbReference type="SUPFAM" id="SSF53448">
    <property type="entry name" value="Nucleotide-diphospho-sugar transferases"/>
    <property type="match status" value="1"/>
</dbReference>
<reference evidence="9" key="1">
    <citation type="submission" date="2019-05" db="EMBL/GenBank/DDBJ databases">
        <title>Candidatus Nanohalobium constans, a novel model system to study the DPANN nano-sized archaea: genomic and physiological characterization of a nanoarchaeon co-cultured with its chitinotrophic host.</title>
        <authorList>
            <person name="La Cono V."/>
            <person name="Arcadi E."/>
            <person name="Crisafi F."/>
            <person name="Denaro R."/>
            <person name="La Spada G."/>
            <person name="Messina E."/>
            <person name="Smedile F."/>
            <person name="Toshchakov S.V."/>
            <person name="Shevchenko M.A."/>
            <person name="Golyshin P.N."/>
            <person name="Golyshina O.V."/>
            <person name="Ferrer M."/>
            <person name="Rohde M."/>
            <person name="Mushegian A."/>
            <person name="Sorokin D.Y."/>
            <person name="Giuliano L."/>
            <person name="Yakimov M.M."/>
        </authorList>
    </citation>
    <scope>NUCLEOTIDE SEQUENCE [LARGE SCALE GENOMIC DNA]</scope>
    <source>
        <strain evidence="9">LC1Nh</strain>
    </source>
</reference>
<keyword evidence="4 7" id="KW-0812">Transmembrane</keyword>
<name>A0A5Q0UHK4_9ARCH</name>
<dbReference type="GO" id="GO:0016757">
    <property type="term" value="F:glycosyltransferase activity"/>
    <property type="evidence" value="ECO:0007669"/>
    <property type="project" value="UniProtKB-KW"/>
</dbReference>
<evidence type="ECO:0000313" key="9">
    <source>
        <dbReference type="Proteomes" id="UP000377803"/>
    </source>
</evidence>
<sequence length="398" mass="45495">MQSFTLDLFFVVVEFAFLDAVSSSLGFAAFFFFSALIFGYRLFSWSDVDYGDAGGSVVCVVPSYQDADVLHRSVESLLGSDYEDLKVVGVLEEDDEEGLNIAEGLQERFDGFEYMVNGYPGSKAGALNYAVENTESDYVGFFDADQVVDEEFISSAVVELNNSSDVVQGRNMPESQDFFGGLTYYQDLFFKLPRQLTRYITGFRLVLTKSTIFKREKLNKLGKFDEELLTEDIDYAFRTYRNDLNVSTFLKLGSREASPVCFDDWWCQRKRWMLGYFQVLSKNIGILRRNWSSRSFLSVLLGVFSIFGSFFMLLLVSKFLLLVFMGVSSIYILPVLIIYLIAISGLVNNSLSENRIGRIKSWPVSPFIFPIFSLITIKSFVEFLLGRNKTWYRVKKKI</sequence>
<dbReference type="Pfam" id="PF13641">
    <property type="entry name" value="Glyco_tranf_2_3"/>
    <property type="match status" value="1"/>
</dbReference>
<dbReference type="GO" id="GO:0016020">
    <property type="term" value="C:membrane"/>
    <property type="evidence" value="ECO:0007669"/>
    <property type="project" value="UniProtKB-SubCell"/>
</dbReference>
<dbReference type="AlphaFoldDB" id="A0A5Q0UHK4"/>
<dbReference type="PANTHER" id="PTHR43867:SF2">
    <property type="entry name" value="CELLULOSE SYNTHASE CATALYTIC SUBUNIT A [UDP-FORMING]"/>
    <property type="match status" value="1"/>
</dbReference>
<dbReference type="EMBL" id="CP040089">
    <property type="protein sequence ID" value="QGA80680.1"/>
    <property type="molecule type" value="Genomic_DNA"/>
</dbReference>
<dbReference type="KEGG" id="ncon:LC1Nh_0796"/>
<evidence type="ECO:0000256" key="3">
    <source>
        <dbReference type="ARBA" id="ARBA00022679"/>
    </source>
</evidence>
<evidence type="ECO:0000313" key="8">
    <source>
        <dbReference type="EMBL" id="QGA80680.1"/>
    </source>
</evidence>
<keyword evidence="5 7" id="KW-1133">Transmembrane helix</keyword>
<evidence type="ECO:0000256" key="4">
    <source>
        <dbReference type="ARBA" id="ARBA00022692"/>
    </source>
</evidence>
<evidence type="ECO:0000256" key="5">
    <source>
        <dbReference type="ARBA" id="ARBA00022989"/>
    </source>
</evidence>
<protein>
    <submittedName>
        <fullName evidence="8">Glycosyltransferase family 2 protein</fullName>
    </submittedName>
</protein>
<accession>A0A5Q0UHK4</accession>